<accession>A0AAJ1MMW8</accession>
<proteinExistence type="predicted"/>
<gene>
    <name evidence="1" type="ORF">PQJ61_09730</name>
</gene>
<dbReference type="Pfam" id="PF17239">
    <property type="entry name" value="DUF5312"/>
    <property type="match status" value="1"/>
</dbReference>
<evidence type="ECO:0000313" key="2">
    <source>
        <dbReference type="Proteomes" id="UP001221217"/>
    </source>
</evidence>
<sequence length="558" mass="64702">MENSEVFERLVKELDPIERKELLEKLTSDKVLEAEPMIRNEGEVEVDLEKEYYSLGIFRRFVIFLMVIFRGEDKFQITEELILKDIERDLKRTAGNIISYDKGQLLIDFLDEVDKLHEAVMFFSSVLESAGGASRDEFLNFLGSLQIPVIHHQLIIDTDFQRAEKKTGFSNPNDVRKDVLLNVEANLAKITGDLRKRMYMHSKTIAVMSELVHYDFNEFANLFTKMSGQDDKSCYFGDARNRLEKLTEILSAFKFSPDKQLLEAMYLFHNSSLKVKDQEAISDELKSFIDESSKNLKVIRKFNLKMQLPKVMRLVTGNIEYKPKPVSGGEDWFNLYTRYWNNIAEMKFKYYSAEKRKQKIYQDMQMYFNKNNLPVLEFYRHKFRYSCGFLSLFLREQFTAGMNDVLKKILVDGKFYKKSNKEDFTDSYSALLGLYEKLRIFDEKNSAKGEFGMKITNVNEEVIGESRKAGKISAIIEAADLEALDIIKIGLEGLKTMKNVLYGILHGKAGGQYDSLSNLNKLITIESRDFIIDLNTVYSNIDDADRILCDILTLEESD</sequence>
<dbReference type="AlphaFoldDB" id="A0AAJ1MMW8"/>
<dbReference type="InterPro" id="IPR035196">
    <property type="entry name" value="DUF5312"/>
</dbReference>
<reference evidence="1 2" key="1">
    <citation type="submission" date="2022-12" db="EMBL/GenBank/DDBJ databases">
        <title>Metagenome assembled genome from gulf of manar.</title>
        <authorList>
            <person name="Kohli P."/>
            <person name="Pk S."/>
            <person name="Venkata Ramana C."/>
            <person name="Sasikala C."/>
        </authorList>
    </citation>
    <scope>NUCLEOTIDE SEQUENCE [LARGE SCALE GENOMIC DNA]</scope>
    <source>
        <strain evidence="1">JB008</strain>
    </source>
</reference>
<name>A0AAJ1MMW8_9SPIO</name>
<evidence type="ECO:0000313" key="1">
    <source>
        <dbReference type="EMBL" id="MDC7227030.1"/>
    </source>
</evidence>
<dbReference type="EMBL" id="JAQQAL010000022">
    <property type="protein sequence ID" value="MDC7227030.1"/>
    <property type="molecule type" value="Genomic_DNA"/>
</dbReference>
<dbReference type="Proteomes" id="UP001221217">
    <property type="component" value="Unassembled WGS sequence"/>
</dbReference>
<comment type="caution">
    <text evidence="1">The sequence shown here is derived from an EMBL/GenBank/DDBJ whole genome shotgun (WGS) entry which is preliminary data.</text>
</comment>
<organism evidence="1 2">
    <name type="scientific">Candidatus Thalassospirochaeta sargassi</name>
    <dbReference type="NCBI Taxonomy" id="3119039"/>
    <lineage>
        <taxon>Bacteria</taxon>
        <taxon>Pseudomonadati</taxon>
        <taxon>Spirochaetota</taxon>
        <taxon>Spirochaetia</taxon>
        <taxon>Spirochaetales</taxon>
        <taxon>Spirochaetaceae</taxon>
        <taxon>Candidatus Thalassospirochaeta</taxon>
    </lineage>
</organism>
<protein>
    <submittedName>
        <fullName evidence="1">DUF5312 family protein</fullName>
    </submittedName>
</protein>